<dbReference type="Pfam" id="PF15037">
    <property type="entry name" value="IL17_R_N"/>
    <property type="match status" value="1"/>
</dbReference>
<sequence length="255" mass="27103">NLSPGAAADTEAWERLWARSRLVLHTRGQVLSWSLSAPCDFPAELVPCWQPAPTRPCQALPGLQQRAVGQGPQEFGGLRPHPNLCVQPPGTSPGALPGHTDDLLLLEHGENASLCALEQGACTPLASFTSTVRGRDPRVPAVVVPAAQPTHPLVPLQGAGHPGLLERELQQDVVAGQCSQVSAGSQRAAGMDQAACDMSLSLQIWHPENGTGVVLWACPLHKYLHARWALVWMGVLLGAACLLLLLLLKKEDVKG</sequence>
<evidence type="ECO:0000259" key="2">
    <source>
        <dbReference type="Pfam" id="PF15037"/>
    </source>
</evidence>
<accession>A0A850U2T3</accession>
<evidence type="ECO:0000313" key="4">
    <source>
        <dbReference type="Proteomes" id="UP000640762"/>
    </source>
</evidence>
<protein>
    <submittedName>
        <fullName evidence="3">I17RC protein</fullName>
    </submittedName>
</protein>
<feature type="domain" description="Interleukin-17 receptor C/E N-terminal" evidence="2">
    <location>
        <begin position="9"/>
        <end position="131"/>
    </location>
</feature>
<evidence type="ECO:0000313" key="3">
    <source>
        <dbReference type="EMBL" id="NWH25739.1"/>
    </source>
</evidence>
<feature type="transmembrane region" description="Helical" evidence="1">
    <location>
        <begin position="228"/>
        <end position="248"/>
    </location>
</feature>
<reference evidence="3" key="1">
    <citation type="submission" date="2019-10" db="EMBL/GenBank/DDBJ databases">
        <title>Bird 10,000 Genomes (B10K) Project - Family phase.</title>
        <authorList>
            <person name="Zhang G."/>
        </authorList>
    </citation>
    <scope>NUCLEOTIDE SEQUENCE</scope>
    <source>
        <strain evidence="3">B10K-DU-012-65</strain>
        <tissue evidence="3">Muscle</tissue>
    </source>
</reference>
<feature type="non-terminal residue" evidence="3">
    <location>
        <position position="255"/>
    </location>
</feature>
<feature type="non-terminal residue" evidence="3">
    <location>
        <position position="1"/>
    </location>
</feature>
<evidence type="ECO:0000256" key="1">
    <source>
        <dbReference type="SAM" id="Phobius"/>
    </source>
</evidence>
<dbReference type="InterPro" id="IPR027841">
    <property type="entry name" value="IL-17_rcpt_C/E_N"/>
</dbReference>
<dbReference type="EMBL" id="WEIX01012840">
    <property type="protein sequence ID" value="NWH25739.1"/>
    <property type="molecule type" value="Genomic_DNA"/>
</dbReference>
<dbReference type="Proteomes" id="UP000640762">
    <property type="component" value="Unassembled WGS sequence"/>
</dbReference>
<comment type="caution">
    <text evidence="3">The sequence shown here is derived from an EMBL/GenBank/DDBJ whole genome shotgun (WGS) entry which is preliminary data.</text>
</comment>
<keyword evidence="1" id="KW-0472">Membrane</keyword>
<dbReference type="AlphaFoldDB" id="A0A850U2T3"/>
<name>A0A850U2T3_GRUAM</name>
<keyword evidence="1" id="KW-0812">Transmembrane</keyword>
<keyword evidence="1" id="KW-1133">Transmembrane helix</keyword>
<proteinExistence type="predicted"/>
<keyword evidence="4" id="KW-1185">Reference proteome</keyword>
<gene>
    <name evidence="3" type="primary">Il17rc_0</name>
    <name evidence="3" type="ORF">GRUAME_R04426</name>
</gene>
<organism evidence="3 4">
    <name type="scientific">Grus americana</name>
    <name type="common">Whooping crane</name>
    <dbReference type="NCBI Taxonomy" id="9117"/>
    <lineage>
        <taxon>Eukaryota</taxon>
        <taxon>Metazoa</taxon>
        <taxon>Chordata</taxon>
        <taxon>Craniata</taxon>
        <taxon>Vertebrata</taxon>
        <taxon>Euteleostomi</taxon>
        <taxon>Archelosauria</taxon>
        <taxon>Archosauria</taxon>
        <taxon>Dinosauria</taxon>
        <taxon>Saurischia</taxon>
        <taxon>Theropoda</taxon>
        <taxon>Coelurosauria</taxon>
        <taxon>Aves</taxon>
        <taxon>Neognathae</taxon>
        <taxon>Neoaves</taxon>
        <taxon>Gruiformes</taxon>
        <taxon>Gruidae</taxon>
        <taxon>Grus</taxon>
    </lineage>
</organism>